<evidence type="ECO:0000259" key="9">
    <source>
        <dbReference type="PROSITE" id="PS50067"/>
    </source>
</evidence>
<evidence type="ECO:0000256" key="3">
    <source>
        <dbReference type="ARBA" id="ARBA00022741"/>
    </source>
</evidence>
<proteinExistence type="inferred from homology"/>
<keyword evidence="8" id="KW-0493">Microtubule</keyword>
<keyword evidence="2" id="KW-0963">Cytoplasm</keyword>
<reference evidence="11" key="1">
    <citation type="submission" date="2025-08" db="UniProtKB">
        <authorList>
            <consortium name="RefSeq"/>
        </authorList>
    </citation>
    <scope>IDENTIFICATION</scope>
</reference>
<name>A0ABM0RD72_GALVR</name>
<evidence type="ECO:0000313" key="11">
    <source>
        <dbReference type="RefSeq" id="XP_008578563.1"/>
    </source>
</evidence>
<dbReference type="GeneID" id="103596669"/>
<evidence type="ECO:0000256" key="4">
    <source>
        <dbReference type="ARBA" id="ARBA00022840"/>
    </source>
</evidence>
<evidence type="ECO:0000256" key="6">
    <source>
        <dbReference type="ARBA" id="ARBA00023212"/>
    </source>
</evidence>
<evidence type="ECO:0000256" key="5">
    <source>
        <dbReference type="ARBA" id="ARBA00023054"/>
    </source>
</evidence>
<dbReference type="Proteomes" id="UP000694923">
    <property type="component" value="Unplaced"/>
</dbReference>
<keyword evidence="5" id="KW-0175">Coiled coil</keyword>
<feature type="binding site" evidence="7">
    <location>
        <begin position="88"/>
        <end position="95"/>
    </location>
    <ligand>
        <name>ATP</name>
        <dbReference type="ChEBI" id="CHEBI:30616"/>
    </ligand>
</feature>
<comment type="similarity">
    <text evidence="7 8">Belongs to the TRAFAC class myosin-kinesin ATPase superfamily. Kinesin family.</text>
</comment>
<keyword evidence="3 7" id="KW-0547">Nucleotide-binding</keyword>
<comment type="subcellular location">
    <subcellularLocation>
        <location evidence="1">Cytoplasm</location>
        <location evidence="1">Cytoskeleton</location>
    </subcellularLocation>
</comment>
<dbReference type="PANTHER" id="PTHR47969">
    <property type="entry name" value="CHROMOSOME-ASSOCIATED KINESIN KIF4A-RELATED"/>
    <property type="match status" value="1"/>
</dbReference>
<dbReference type="InterPro" id="IPR027640">
    <property type="entry name" value="Kinesin-like_fam"/>
</dbReference>
<dbReference type="RefSeq" id="XP_008578563.1">
    <property type="nucleotide sequence ID" value="XM_008580341.1"/>
</dbReference>
<organism evidence="10 11">
    <name type="scientific">Galeopterus variegatus</name>
    <name type="common">Malayan flying lemur</name>
    <name type="synonym">Cynocephalus variegatus</name>
    <dbReference type="NCBI Taxonomy" id="482537"/>
    <lineage>
        <taxon>Eukaryota</taxon>
        <taxon>Metazoa</taxon>
        <taxon>Chordata</taxon>
        <taxon>Craniata</taxon>
        <taxon>Vertebrata</taxon>
        <taxon>Euteleostomi</taxon>
        <taxon>Mammalia</taxon>
        <taxon>Eutheria</taxon>
        <taxon>Euarchontoglires</taxon>
        <taxon>Dermoptera</taxon>
        <taxon>Cynocephalidae</taxon>
        <taxon>Galeopterus</taxon>
    </lineage>
</organism>
<accession>A0ABM0RD72</accession>
<keyword evidence="6" id="KW-0206">Cytoskeleton</keyword>
<dbReference type="PANTHER" id="PTHR47969:SF15">
    <property type="entry name" value="CHROMOSOME-ASSOCIATED KINESIN KIF4A-RELATED"/>
    <property type="match status" value="1"/>
</dbReference>
<dbReference type="SMART" id="SM00129">
    <property type="entry name" value="KISc"/>
    <property type="match status" value="1"/>
</dbReference>
<dbReference type="PROSITE" id="PS50067">
    <property type="entry name" value="KINESIN_MOTOR_2"/>
    <property type="match status" value="1"/>
</dbReference>
<dbReference type="Pfam" id="PF00225">
    <property type="entry name" value="Kinesin"/>
    <property type="match status" value="1"/>
</dbReference>
<dbReference type="PROSITE" id="PS00411">
    <property type="entry name" value="KINESIN_MOTOR_1"/>
    <property type="match status" value="1"/>
</dbReference>
<keyword evidence="4 7" id="KW-0067">ATP-binding</keyword>
<evidence type="ECO:0000313" key="10">
    <source>
        <dbReference type="Proteomes" id="UP000694923"/>
    </source>
</evidence>
<dbReference type="InterPro" id="IPR027417">
    <property type="entry name" value="P-loop_NTPase"/>
</dbReference>
<dbReference type="InterPro" id="IPR001752">
    <property type="entry name" value="Kinesin_motor_dom"/>
</dbReference>
<keyword evidence="7 8" id="KW-0505">Motor protein</keyword>
<evidence type="ECO:0000256" key="1">
    <source>
        <dbReference type="ARBA" id="ARBA00004245"/>
    </source>
</evidence>
<dbReference type="PRINTS" id="PR00380">
    <property type="entry name" value="KINESINHEAVY"/>
</dbReference>
<protein>
    <recommendedName>
        <fullName evidence="8">Kinesin-like protein</fullName>
    </recommendedName>
</protein>
<dbReference type="Gene3D" id="3.40.850.10">
    <property type="entry name" value="Kinesin motor domain"/>
    <property type="match status" value="1"/>
</dbReference>
<dbReference type="InterPro" id="IPR036961">
    <property type="entry name" value="Kinesin_motor_dom_sf"/>
</dbReference>
<dbReference type="InterPro" id="IPR019821">
    <property type="entry name" value="Kinesin_motor_CS"/>
</dbReference>
<evidence type="ECO:0000256" key="2">
    <source>
        <dbReference type="ARBA" id="ARBA00022490"/>
    </source>
</evidence>
<keyword evidence="10" id="KW-1185">Reference proteome</keyword>
<sequence>MKEEVKGIPVRVALRCRPLVPKEISEGCQMCLSFVPGEPQVVVGTDKSFTYDFVFDPSTEQEEVFSTAVAPLIKGVFKGYNATVLAYGQTGSGKTYSMGGAYTAEQENEPTVGVIPRVIKLLFKEIDKKSDFEFTLKVSYLEIYNEEILDLLCPSREKASQISIREDPKEGIKIVGLTEKTVLVALDTVSCLEQGNNCRTVASTAMNSQSSRSHAIFTISIEQRKKSDKNSSFRAKLHLVDLAGSERQKKTKAEGDRLKEVVSSFWPIINNAHMNLLVYVPLCICVKSFLEYVFGSRIAGS</sequence>
<gene>
    <name evidence="11" type="primary">KIF4A</name>
</gene>
<dbReference type="SUPFAM" id="SSF52540">
    <property type="entry name" value="P-loop containing nucleoside triphosphate hydrolases"/>
    <property type="match status" value="1"/>
</dbReference>
<feature type="domain" description="Kinesin motor" evidence="9">
    <location>
        <begin position="9"/>
        <end position="301"/>
    </location>
</feature>
<evidence type="ECO:0000256" key="8">
    <source>
        <dbReference type="RuleBase" id="RU000394"/>
    </source>
</evidence>
<evidence type="ECO:0000256" key="7">
    <source>
        <dbReference type="PROSITE-ProRule" id="PRU00283"/>
    </source>
</evidence>